<gene>
    <name evidence="2" type="ORF">RQX22_05880</name>
</gene>
<evidence type="ECO:0000313" key="3">
    <source>
        <dbReference type="Proteomes" id="UP001259572"/>
    </source>
</evidence>
<dbReference type="SUPFAM" id="SSF54427">
    <property type="entry name" value="NTF2-like"/>
    <property type="match status" value="1"/>
</dbReference>
<dbReference type="EMBL" id="JAVUPU010000002">
    <property type="protein sequence ID" value="MDT9598476.1"/>
    <property type="molecule type" value="Genomic_DNA"/>
</dbReference>
<dbReference type="InterPro" id="IPR032710">
    <property type="entry name" value="NTF2-like_dom_sf"/>
</dbReference>
<keyword evidence="3" id="KW-1185">Reference proteome</keyword>
<name>A0ABU3Q4Z1_9SPHN</name>
<evidence type="ECO:0000259" key="1">
    <source>
        <dbReference type="Pfam" id="PF12680"/>
    </source>
</evidence>
<reference evidence="2 3" key="1">
    <citation type="submission" date="2023-05" db="EMBL/GenBank/DDBJ databases">
        <authorList>
            <person name="Guo Y."/>
        </authorList>
    </citation>
    <scope>NUCLEOTIDE SEQUENCE [LARGE SCALE GENOMIC DNA]</scope>
    <source>
        <strain evidence="2 3">GR2756</strain>
    </source>
</reference>
<accession>A0ABU3Q4Z1</accession>
<protein>
    <submittedName>
        <fullName evidence="2">Nuclear transport factor 2 family protein</fullName>
    </submittedName>
</protein>
<dbReference type="Pfam" id="PF12680">
    <property type="entry name" value="SnoaL_2"/>
    <property type="match status" value="1"/>
</dbReference>
<evidence type="ECO:0000313" key="2">
    <source>
        <dbReference type="EMBL" id="MDT9598476.1"/>
    </source>
</evidence>
<organism evidence="2 3">
    <name type="scientific">Sphingosinicella rhizophila</name>
    <dbReference type="NCBI Taxonomy" id="3050082"/>
    <lineage>
        <taxon>Bacteria</taxon>
        <taxon>Pseudomonadati</taxon>
        <taxon>Pseudomonadota</taxon>
        <taxon>Alphaproteobacteria</taxon>
        <taxon>Sphingomonadales</taxon>
        <taxon>Sphingosinicellaceae</taxon>
        <taxon>Sphingosinicella</taxon>
    </lineage>
</organism>
<dbReference type="InterPro" id="IPR037401">
    <property type="entry name" value="SnoaL-like"/>
</dbReference>
<dbReference type="Gene3D" id="3.10.450.50">
    <property type="match status" value="1"/>
</dbReference>
<dbReference type="Proteomes" id="UP001259572">
    <property type="component" value="Unassembled WGS sequence"/>
</dbReference>
<sequence>MGFMGDGPRQDGVGHEPLIREYYRRIDAVDVDWVVDLFAPDAVYERADATYDGIAAISKFFREDRQIRGEHVIDRIWTDGDSVAATGEFRGRGAAGDARNVRFADVWMFDADGRVRCRQSYLALGHAYVER</sequence>
<comment type="caution">
    <text evidence="2">The sequence shown here is derived from an EMBL/GenBank/DDBJ whole genome shotgun (WGS) entry which is preliminary data.</text>
</comment>
<feature type="domain" description="SnoaL-like" evidence="1">
    <location>
        <begin position="19"/>
        <end position="115"/>
    </location>
</feature>
<proteinExistence type="predicted"/>